<evidence type="ECO:0000256" key="3">
    <source>
        <dbReference type="ARBA" id="ARBA00022475"/>
    </source>
</evidence>
<dbReference type="Gene3D" id="1.10.3720.10">
    <property type="entry name" value="MetI-like"/>
    <property type="match status" value="1"/>
</dbReference>
<sequence>MTTDVHRRRVDGRGGRAMSTSAARVSWTDRRAGRLAFGLVVPAALALILQVLAGRGLLPGTVPPPSVVAESLWHWVAGTPKSSVDLYAGTWWDQVWGSGRRVLLGYLVATVAAVPLGVLLGGNRVAFLALDPMIHALRTIPAPSWVPFSLVVFGLSPLSAVWLIALVAFFPIVVNTVIGVQQVPAIYRDAGRMLGASTFVIWTRVLFPAALPFVFVGLRLGVGMAWIAVVVSELIGVESGLGYSLYQAYQFGRMDIMIAAMCTLGVLGVVSDRLVGAIGRSVVGR</sequence>
<dbReference type="RefSeq" id="WP_357984302.1">
    <property type="nucleotide sequence ID" value="NZ_JBFAIH010000019.1"/>
</dbReference>
<keyword evidence="2 7" id="KW-0813">Transport</keyword>
<feature type="transmembrane region" description="Helical" evidence="7">
    <location>
        <begin position="35"/>
        <end position="53"/>
    </location>
</feature>
<dbReference type="SUPFAM" id="SSF161098">
    <property type="entry name" value="MetI-like"/>
    <property type="match status" value="1"/>
</dbReference>
<feature type="transmembrane region" description="Helical" evidence="7">
    <location>
        <begin position="134"/>
        <end position="155"/>
    </location>
</feature>
<dbReference type="Pfam" id="PF00528">
    <property type="entry name" value="BPD_transp_1"/>
    <property type="match status" value="1"/>
</dbReference>
<evidence type="ECO:0000313" key="10">
    <source>
        <dbReference type="Proteomes" id="UP001551658"/>
    </source>
</evidence>
<dbReference type="InterPro" id="IPR035906">
    <property type="entry name" value="MetI-like_sf"/>
</dbReference>
<evidence type="ECO:0000256" key="4">
    <source>
        <dbReference type="ARBA" id="ARBA00022692"/>
    </source>
</evidence>
<evidence type="ECO:0000256" key="7">
    <source>
        <dbReference type="RuleBase" id="RU363032"/>
    </source>
</evidence>
<evidence type="ECO:0000313" key="9">
    <source>
        <dbReference type="EMBL" id="MEV0366398.1"/>
    </source>
</evidence>
<keyword evidence="3" id="KW-1003">Cell membrane</keyword>
<dbReference type="InterPro" id="IPR000515">
    <property type="entry name" value="MetI-like"/>
</dbReference>
<comment type="subcellular location">
    <subcellularLocation>
        <location evidence="1 7">Cell membrane</location>
        <topology evidence="1 7">Multi-pass membrane protein</topology>
    </subcellularLocation>
</comment>
<gene>
    <name evidence="9" type="ORF">AB0H72_27240</name>
</gene>
<accession>A0ABV3FFG6</accession>
<evidence type="ECO:0000256" key="6">
    <source>
        <dbReference type="ARBA" id="ARBA00023136"/>
    </source>
</evidence>
<proteinExistence type="inferred from homology"/>
<evidence type="ECO:0000256" key="2">
    <source>
        <dbReference type="ARBA" id="ARBA00022448"/>
    </source>
</evidence>
<keyword evidence="10" id="KW-1185">Reference proteome</keyword>
<dbReference type="Proteomes" id="UP001551658">
    <property type="component" value="Unassembled WGS sequence"/>
</dbReference>
<comment type="similarity">
    <text evidence="7">Belongs to the binding-protein-dependent transport system permease family.</text>
</comment>
<dbReference type="PROSITE" id="PS50928">
    <property type="entry name" value="ABC_TM1"/>
    <property type="match status" value="1"/>
</dbReference>
<feature type="transmembrane region" description="Helical" evidence="7">
    <location>
        <begin position="199"/>
        <end position="218"/>
    </location>
</feature>
<protein>
    <submittedName>
        <fullName evidence="9">ABC transporter permease</fullName>
    </submittedName>
</protein>
<comment type="caution">
    <text evidence="9">The sequence shown here is derived from an EMBL/GenBank/DDBJ whole genome shotgun (WGS) entry which is preliminary data.</text>
</comment>
<dbReference type="CDD" id="cd06261">
    <property type="entry name" value="TM_PBP2"/>
    <property type="match status" value="1"/>
</dbReference>
<feature type="transmembrane region" description="Helical" evidence="7">
    <location>
        <begin position="103"/>
        <end position="122"/>
    </location>
</feature>
<feature type="domain" description="ABC transmembrane type-1" evidence="8">
    <location>
        <begin position="95"/>
        <end position="275"/>
    </location>
</feature>
<evidence type="ECO:0000256" key="5">
    <source>
        <dbReference type="ARBA" id="ARBA00022989"/>
    </source>
</evidence>
<evidence type="ECO:0000256" key="1">
    <source>
        <dbReference type="ARBA" id="ARBA00004651"/>
    </source>
</evidence>
<keyword evidence="4 7" id="KW-0812">Transmembrane</keyword>
<keyword evidence="5 7" id="KW-1133">Transmembrane helix</keyword>
<dbReference type="EMBL" id="JBFAIH010000019">
    <property type="protein sequence ID" value="MEV0366398.1"/>
    <property type="molecule type" value="Genomic_DNA"/>
</dbReference>
<evidence type="ECO:0000259" key="8">
    <source>
        <dbReference type="PROSITE" id="PS50928"/>
    </source>
</evidence>
<reference evidence="9 10" key="1">
    <citation type="submission" date="2024-06" db="EMBL/GenBank/DDBJ databases">
        <title>The Natural Products Discovery Center: Release of the First 8490 Sequenced Strains for Exploring Actinobacteria Biosynthetic Diversity.</title>
        <authorList>
            <person name="Kalkreuter E."/>
            <person name="Kautsar S.A."/>
            <person name="Yang D."/>
            <person name="Bader C.D."/>
            <person name="Teijaro C.N."/>
            <person name="Fluegel L."/>
            <person name="Davis C.M."/>
            <person name="Simpson J.R."/>
            <person name="Lauterbach L."/>
            <person name="Steele A.D."/>
            <person name="Gui C."/>
            <person name="Meng S."/>
            <person name="Li G."/>
            <person name="Viehrig K."/>
            <person name="Ye F."/>
            <person name="Su P."/>
            <person name="Kiefer A.F."/>
            <person name="Nichols A."/>
            <person name="Cepeda A.J."/>
            <person name="Yan W."/>
            <person name="Fan B."/>
            <person name="Jiang Y."/>
            <person name="Adhikari A."/>
            <person name="Zheng C.-J."/>
            <person name="Schuster L."/>
            <person name="Cowan T.M."/>
            <person name="Smanski M.J."/>
            <person name="Chevrette M.G."/>
            <person name="De Carvalho L.P.S."/>
            <person name="Shen B."/>
        </authorList>
    </citation>
    <scope>NUCLEOTIDE SEQUENCE [LARGE SCALE GENOMIC DNA]</scope>
    <source>
        <strain evidence="9 10">NPDC050671</strain>
    </source>
</reference>
<feature type="transmembrane region" description="Helical" evidence="7">
    <location>
        <begin position="161"/>
        <end position="187"/>
    </location>
</feature>
<dbReference type="PANTHER" id="PTHR30151">
    <property type="entry name" value="ALKANE SULFONATE ABC TRANSPORTER-RELATED, MEMBRANE SUBUNIT"/>
    <property type="match status" value="1"/>
</dbReference>
<dbReference type="PANTHER" id="PTHR30151:SF0">
    <property type="entry name" value="ABC TRANSPORTER PERMEASE PROTEIN MJ0413-RELATED"/>
    <property type="match status" value="1"/>
</dbReference>
<organism evidence="9 10">
    <name type="scientific">Nocardia fusca</name>
    <dbReference type="NCBI Taxonomy" id="941183"/>
    <lineage>
        <taxon>Bacteria</taxon>
        <taxon>Bacillati</taxon>
        <taxon>Actinomycetota</taxon>
        <taxon>Actinomycetes</taxon>
        <taxon>Mycobacteriales</taxon>
        <taxon>Nocardiaceae</taxon>
        <taxon>Nocardia</taxon>
    </lineage>
</organism>
<name>A0ABV3FFG6_9NOCA</name>
<keyword evidence="6 7" id="KW-0472">Membrane</keyword>
<feature type="transmembrane region" description="Helical" evidence="7">
    <location>
        <begin position="258"/>
        <end position="279"/>
    </location>
</feature>